<sequence length="359" mass="41898">MSLVNMSKSPVQDGNPHLFEDIKRLIDEARSKVAQTVNAGLTATYWNIGKRINDDVLKNKRAEYGKQIVATLSRQLMDEYGRGWSVKQLQHCLRFAETFPDFQIVSALWRQLNWTHFKTIMYLKTNLERDFYAQMCRVEQWSTRTLQKKIDSMLFDRTAISKKPDELARLELKALEEDKFSPDLVFKDHYVLDFLGLKDTYSELDLEAAIIKEIENFILELGAGFTFVARQKRMIIDNADFYLDLLFFHRKLKRLVAIELKLGKFKASYKGQMELYLRWLEKNETEEDEEQPIGLILCAEGNHEQVELLQLDKANIKVAEYITKYLPKELLIKKLHQFTESAKRLIENRDVGIDGGGEG</sequence>
<protein>
    <recommendedName>
        <fullName evidence="5">Cytoplasmic protein</fullName>
    </recommendedName>
</protein>
<reference evidence="3 4" key="1">
    <citation type="submission" date="2014-10" db="EMBL/GenBank/DDBJ databases">
        <title>Draft genome of anammox bacterium scalindua brodae, obtained using differential coverage binning of sequence data from two enrichment reactors.</title>
        <authorList>
            <person name="Speth D.R."/>
            <person name="Russ L."/>
            <person name="Kartal B."/>
            <person name="Op den Camp H.J."/>
            <person name="Dutilh B.E."/>
            <person name="Jetten M.S."/>
        </authorList>
    </citation>
    <scope>NUCLEOTIDE SEQUENCE [LARGE SCALE GENOMIC DNA]</scope>
    <source>
        <strain evidence="3">RU1</strain>
    </source>
</reference>
<gene>
    <name evidence="3" type="ORF">SCABRO_02941</name>
</gene>
<dbReference type="InterPro" id="IPR009362">
    <property type="entry name" value="YhcG_C"/>
</dbReference>
<comment type="caution">
    <text evidence="3">The sequence shown here is derived from an EMBL/GenBank/DDBJ whole genome shotgun (WGS) entry which is preliminary data.</text>
</comment>
<evidence type="ECO:0000313" key="4">
    <source>
        <dbReference type="Proteomes" id="UP000030652"/>
    </source>
</evidence>
<dbReference type="PATRIC" id="fig|237368.3.peg.3184"/>
<dbReference type="Pfam" id="PF06250">
    <property type="entry name" value="YhcG_C"/>
    <property type="match status" value="1"/>
</dbReference>
<proteinExistence type="predicted"/>
<feature type="domain" description="YhcG N-terminal" evidence="2">
    <location>
        <begin position="21"/>
        <end position="157"/>
    </location>
</feature>
<feature type="domain" description="YhcG PDDEXK nuclease" evidence="1">
    <location>
        <begin position="185"/>
        <end position="330"/>
    </location>
</feature>
<name>A0A0B0EGS0_9BACT</name>
<dbReference type="InterPro" id="IPR011856">
    <property type="entry name" value="tRNA_endonuc-like_dom_sf"/>
</dbReference>
<dbReference type="eggNOG" id="COG4804">
    <property type="taxonomic scope" value="Bacteria"/>
</dbReference>
<organism evidence="3 4">
    <name type="scientific">Candidatus Scalindua brodae</name>
    <dbReference type="NCBI Taxonomy" id="237368"/>
    <lineage>
        <taxon>Bacteria</taxon>
        <taxon>Pseudomonadati</taxon>
        <taxon>Planctomycetota</taxon>
        <taxon>Candidatus Brocadiia</taxon>
        <taxon>Candidatus Brocadiales</taxon>
        <taxon>Candidatus Scalinduaceae</taxon>
        <taxon>Candidatus Scalindua</taxon>
    </lineage>
</organism>
<evidence type="ECO:0000259" key="1">
    <source>
        <dbReference type="Pfam" id="PF06250"/>
    </source>
</evidence>
<evidence type="ECO:0008006" key="5">
    <source>
        <dbReference type="Google" id="ProtNLM"/>
    </source>
</evidence>
<dbReference type="EMBL" id="JRYO01000213">
    <property type="protein sequence ID" value="KHE91261.1"/>
    <property type="molecule type" value="Genomic_DNA"/>
</dbReference>
<dbReference type="PANTHER" id="PTHR30547:SF5">
    <property type="entry name" value="NUCLEASE YHCG-RELATED"/>
    <property type="match status" value="1"/>
</dbReference>
<evidence type="ECO:0000313" key="3">
    <source>
        <dbReference type="EMBL" id="KHE91261.1"/>
    </source>
</evidence>
<dbReference type="InterPro" id="IPR041527">
    <property type="entry name" value="YhcG_N"/>
</dbReference>
<dbReference type="InterPro" id="IPR053148">
    <property type="entry name" value="PD-DEXK-like_domain"/>
</dbReference>
<dbReference type="AlphaFoldDB" id="A0A0B0EGS0"/>
<evidence type="ECO:0000259" key="2">
    <source>
        <dbReference type="Pfam" id="PF17761"/>
    </source>
</evidence>
<accession>A0A0B0EGS0</accession>
<dbReference type="PANTHER" id="PTHR30547">
    <property type="entry name" value="UNCHARACTERIZED PROTEIN YHCG-RELATED"/>
    <property type="match status" value="1"/>
</dbReference>
<dbReference type="GO" id="GO:0003676">
    <property type="term" value="F:nucleic acid binding"/>
    <property type="evidence" value="ECO:0007669"/>
    <property type="project" value="InterPro"/>
</dbReference>
<dbReference type="Pfam" id="PF17761">
    <property type="entry name" value="DUF1016_N"/>
    <property type="match status" value="1"/>
</dbReference>
<dbReference type="Proteomes" id="UP000030652">
    <property type="component" value="Unassembled WGS sequence"/>
</dbReference>
<dbReference type="Gene3D" id="3.40.1350.10">
    <property type="match status" value="1"/>
</dbReference>